<feature type="transmembrane region" description="Helical" evidence="1">
    <location>
        <begin position="243"/>
        <end position="263"/>
    </location>
</feature>
<evidence type="ECO:0000256" key="1">
    <source>
        <dbReference type="SAM" id="Phobius"/>
    </source>
</evidence>
<feature type="transmembrane region" description="Helical" evidence="1">
    <location>
        <begin position="314"/>
        <end position="333"/>
    </location>
</feature>
<organism evidence="2 3">
    <name type="scientific">Terriglobus saanensis (strain ATCC BAA-1853 / DSM 23119 / SP1PR4)</name>
    <dbReference type="NCBI Taxonomy" id="401053"/>
    <lineage>
        <taxon>Bacteria</taxon>
        <taxon>Pseudomonadati</taxon>
        <taxon>Acidobacteriota</taxon>
        <taxon>Terriglobia</taxon>
        <taxon>Terriglobales</taxon>
        <taxon>Acidobacteriaceae</taxon>
        <taxon>Terriglobus</taxon>
    </lineage>
</organism>
<dbReference type="HOGENOM" id="CLU_703792_0_0_0"/>
<sequence length="404" mass="45136">MATHIGVQAISSLDTYPTSTESSQQIASTTRMPWYLWCIALAATCNTVGIPWDISWHRTIGRDSFWNPAHVTIYLSAVFAILACSYLILPTTFRRNSPFRPFSVRVLGLRGPLGAFVAAWGGIAMLTSAPFDDWWHNAYGLDVRLVSPPHTLLFFGLRGISIGSILLVATYVNRAASHGDEAAYRAGQRMLLYLGTLLVIDISIFLIDFDSFIKWHSRSPYTTIALTIFPVLAMMAGSLRHRWTATILTGGYMLFNIAEILFLPLFPAQPRLGPVYNPVTHMIPMEFPILLIVVGVAIDLVRQRFAGWPSLTDTFIASTLSIASLAAVSWPFANFLMSPAARNRFFGTMYQSYFARPERILHPRFDLPEHGLQFFVSLLIAVLFGTATLWIGARLGRWVQGLQR</sequence>
<feature type="transmembrane region" description="Helical" evidence="1">
    <location>
        <begin position="113"/>
        <end position="131"/>
    </location>
</feature>
<feature type="transmembrane region" description="Helical" evidence="1">
    <location>
        <begin position="151"/>
        <end position="169"/>
    </location>
</feature>
<evidence type="ECO:0000313" key="3">
    <source>
        <dbReference type="Proteomes" id="UP000006844"/>
    </source>
</evidence>
<feature type="transmembrane region" description="Helical" evidence="1">
    <location>
        <begin position="72"/>
        <end position="93"/>
    </location>
</feature>
<gene>
    <name evidence="2" type="ordered locus">AciPR4_2134</name>
</gene>
<feature type="transmembrane region" description="Helical" evidence="1">
    <location>
        <begin position="283"/>
        <end position="302"/>
    </location>
</feature>
<keyword evidence="1" id="KW-0812">Transmembrane</keyword>
<accession>E8V8F7</accession>
<name>E8V8F7_TERSS</name>
<feature type="transmembrane region" description="Helical" evidence="1">
    <location>
        <begin position="190"/>
        <end position="207"/>
    </location>
</feature>
<feature type="transmembrane region" description="Helical" evidence="1">
    <location>
        <begin position="219"/>
        <end position="236"/>
    </location>
</feature>
<dbReference type="EMBL" id="CP002467">
    <property type="protein sequence ID" value="ADV82936.1"/>
    <property type="molecule type" value="Genomic_DNA"/>
</dbReference>
<keyword evidence="1" id="KW-0472">Membrane</keyword>
<dbReference type="Proteomes" id="UP000006844">
    <property type="component" value="Chromosome"/>
</dbReference>
<dbReference type="KEGG" id="tsa:AciPR4_2134"/>
<keyword evidence="3" id="KW-1185">Reference proteome</keyword>
<evidence type="ECO:0000313" key="2">
    <source>
        <dbReference type="EMBL" id="ADV82936.1"/>
    </source>
</evidence>
<reference evidence="2 3" key="1">
    <citation type="journal article" date="2012" name="Stand. Genomic Sci.">
        <title>Complete genome sequence of Terriglobus saanensis type strain SP1PR4(T), an Acidobacteria from tundra soil.</title>
        <authorList>
            <person name="Rawat S.R."/>
            <person name="Mannisto M.K."/>
            <person name="Starovoytov V."/>
            <person name="Goodwin L."/>
            <person name="Nolan M."/>
            <person name="Hauser L."/>
            <person name="Land M."/>
            <person name="Davenport K.W."/>
            <person name="Woyke T."/>
            <person name="Haggblom M.M."/>
        </authorList>
    </citation>
    <scope>NUCLEOTIDE SEQUENCE</scope>
    <source>
        <strain evidence="3">ATCC BAA-1853 / DSM 23119 / SP1PR4</strain>
    </source>
</reference>
<feature type="transmembrane region" description="Helical" evidence="1">
    <location>
        <begin position="372"/>
        <end position="393"/>
    </location>
</feature>
<dbReference type="AlphaFoldDB" id="E8V8F7"/>
<keyword evidence="1" id="KW-1133">Transmembrane helix</keyword>
<dbReference type="eggNOG" id="ENOG502Z7R2">
    <property type="taxonomic scope" value="Bacteria"/>
</dbReference>
<dbReference type="OrthoDB" id="919086at2"/>
<dbReference type="STRING" id="401053.AciPR4_2134"/>
<protein>
    <submittedName>
        <fullName evidence="2">SecY protein</fullName>
    </submittedName>
</protein>
<proteinExistence type="predicted"/>
<feature type="transmembrane region" description="Helical" evidence="1">
    <location>
        <begin position="34"/>
        <end position="52"/>
    </location>
</feature>
<dbReference type="RefSeq" id="WP_013568669.1">
    <property type="nucleotide sequence ID" value="NC_014963.1"/>
</dbReference>